<gene>
    <name evidence="1" type="primary">RRP3</name>
    <name evidence="1" type="ORF">QFC20_001152</name>
</gene>
<comment type="caution">
    <text evidence="1">The sequence shown here is derived from an EMBL/GenBank/DDBJ whole genome shotgun (WGS) entry which is preliminary data.</text>
</comment>
<dbReference type="Proteomes" id="UP001230649">
    <property type="component" value="Unassembled WGS sequence"/>
</dbReference>
<sequence>MAGSATAPRAQKATTNGESSTASRVISGKGKNVQTAVVSEDEDEDEDGSGEGSELDVEDGSEDEAGLEEDGSQDGAEDDGEEEGSDEQGETDDDAGSEEEQQEETAATFAELGVIPELCSACTELGFSKPTGIQAKSIPHALEGKDVIGLAQTGSGKTVAFALPILQALWEHPQPFFALVLAPTRELAYQIHDQFNGLGRSIGLKTTVIVGGMEMTQQAIALSKRPHVIVATPGRLMDHLENTKGFSLRNLKYLVMDEADRLLDLDFGPILDKILKVIPKERHTYLFSATMTTKVAKLQRASLHNPIRVEVSTKYSTVSTLQQYFVLIPLKNKEVALIYLVNELASSSMIIFTRTVNDAARISEMFRILGVAAIPLHGQLSQSQRLAALNAFKSGRRQVLVATDVASRGLDIPAVDLVINYDMPTHSKDYIHRVGRTARAGRAGKAISLVTQYDVEVLQRIESVIGKKMDAFDVNKQALAVLAPRVAEASRAAAMEMKDNAAKGQGGKRGRESYGGRDDADRDDDTHEGAQEAAREVVEQGVGVVGEVGEEGAAGAVHGEGAERQEVVDSGNSGH</sequence>
<accession>A0ACC2WU38</accession>
<keyword evidence="2" id="KW-1185">Reference proteome</keyword>
<protein>
    <submittedName>
        <fullName evidence="1">Ribosomal RNA processing protein</fullName>
    </submittedName>
</protein>
<reference evidence="1" key="1">
    <citation type="submission" date="2023-04" db="EMBL/GenBank/DDBJ databases">
        <title>Draft Genome sequencing of Naganishia species isolated from polar environments using Oxford Nanopore Technology.</title>
        <authorList>
            <person name="Leo P."/>
            <person name="Venkateswaran K."/>
        </authorList>
    </citation>
    <scope>NUCLEOTIDE SEQUENCE</scope>
    <source>
        <strain evidence="1">MNA-CCFEE 5262</strain>
    </source>
</reference>
<evidence type="ECO:0000313" key="2">
    <source>
        <dbReference type="Proteomes" id="UP001230649"/>
    </source>
</evidence>
<proteinExistence type="predicted"/>
<evidence type="ECO:0000313" key="1">
    <source>
        <dbReference type="EMBL" id="KAJ9115285.1"/>
    </source>
</evidence>
<dbReference type="EMBL" id="JASBWS010000006">
    <property type="protein sequence ID" value="KAJ9115285.1"/>
    <property type="molecule type" value="Genomic_DNA"/>
</dbReference>
<name>A0ACC2WU38_9TREE</name>
<organism evidence="1 2">
    <name type="scientific">Naganishia adeliensis</name>
    <dbReference type="NCBI Taxonomy" id="92952"/>
    <lineage>
        <taxon>Eukaryota</taxon>
        <taxon>Fungi</taxon>
        <taxon>Dikarya</taxon>
        <taxon>Basidiomycota</taxon>
        <taxon>Agaricomycotina</taxon>
        <taxon>Tremellomycetes</taxon>
        <taxon>Filobasidiales</taxon>
        <taxon>Filobasidiaceae</taxon>
        <taxon>Naganishia</taxon>
    </lineage>
</organism>